<keyword evidence="1" id="KW-1185">Reference proteome</keyword>
<accession>A0ABM3YQ98</accession>
<sequence length="212" mass="22928">MTVGISSFQCSPFMSYWKVGLSPVVCNVHRSCKAEVAATVCVDSLVEQALLPRSGIKVSPTHPPQLSRLLLFWCTSHYPANFYGLDFKSKRGSSRAPAVAPIPPITGHVSQAAEVFETITEIQKRTSQLCPTTNGQDSVGMQATPISNSCLAVQMTWGNAPSAKQTGQGQAGKPTRDTFAGSCLFIYSIYMPPLSEDPGRLTIHSKNDYKNT</sequence>
<organism evidence="1 2">
    <name type="scientific">Pantherophis guttatus</name>
    <name type="common">Corn snake</name>
    <name type="synonym">Elaphe guttata</name>
    <dbReference type="NCBI Taxonomy" id="94885"/>
    <lineage>
        <taxon>Eukaryota</taxon>
        <taxon>Metazoa</taxon>
        <taxon>Chordata</taxon>
        <taxon>Craniata</taxon>
        <taxon>Vertebrata</taxon>
        <taxon>Euteleostomi</taxon>
        <taxon>Lepidosauria</taxon>
        <taxon>Squamata</taxon>
        <taxon>Bifurcata</taxon>
        <taxon>Unidentata</taxon>
        <taxon>Episquamata</taxon>
        <taxon>Toxicofera</taxon>
        <taxon>Serpentes</taxon>
        <taxon>Colubroidea</taxon>
        <taxon>Colubridae</taxon>
        <taxon>Colubrinae</taxon>
        <taxon>Pantherophis</taxon>
    </lineage>
</organism>
<reference evidence="2" key="1">
    <citation type="submission" date="2025-08" db="UniProtKB">
        <authorList>
            <consortium name="RefSeq"/>
        </authorList>
    </citation>
    <scope>IDENTIFICATION</scope>
    <source>
        <tissue evidence="2">Blood</tissue>
    </source>
</reference>
<evidence type="ECO:0000313" key="1">
    <source>
        <dbReference type="Proteomes" id="UP001652622"/>
    </source>
</evidence>
<dbReference type="Proteomes" id="UP001652622">
    <property type="component" value="Unplaced"/>
</dbReference>
<name>A0ABM3YQ98_PANGU</name>
<proteinExistence type="predicted"/>
<dbReference type="GeneID" id="132709229"/>
<gene>
    <name evidence="2" type="primary">LOC132709229</name>
</gene>
<protein>
    <submittedName>
        <fullName evidence="2">Uncharacterized protein LOC132709229 isoform X1</fullName>
    </submittedName>
</protein>
<dbReference type="RefSeq" id="XP_060538286.1">
    <property type="nucleotide sequence ID" value="XM_060682303.1"/>
</dbReference>
<evidence type="ECO:0000313" key="2">
    <source>
        <dbReference type="RefSeq" id="XP_060538286.1"/>
    </source>
</evidence>